<evidence type="ECO:0000256" key="1">
    <source>
        <dbReference type="SAM" id="MobiDB-lite"/>
    </source>
</evidence>
<gene>
    <name evidence="2" type="ORF">GO621_04700</name>
</gene>
<evidence type="ECO:0008006" key="4">
    <source>
        <dbReference type="Google" id="ProtNLM"/>
    </source>
</evidence>
<dbReference type="RefSeq" id="WP_157564676.1">
    <property type="nucleotide sequence ID" value="NZ_WPIK01000004.1"/>
</dbReference>
<proteinExistence type="predicted"/>
<feature type="compositionally biased region" description="Basic and acidic residues" evidence="1">
    <location>
        <begin position="60"/>
        <end position="72"/>
    </location>
</feature>
<organism evidence="2 3">
    <name type="scientific">Mucilaginibacter arboris</name>
    <dbReference type="NCBI Taxonomy" id="2682090"/>
    <lineage>
        <taxon>Bacteria</taxon>
        <taxon>Pseudomonadati</taxon>
        <taxon>Bacteroidota</taxon>
        <taxon>Sphingobacteriia</taxon>
        <taxon>Sphingobacteriales</taxon>
        <taxon>Sphingobacteriaceae</taxon>
        <taxon>Mucilaginibacter</taxon>
    </lineage>
</organism>
<dbReference type="AlphaFoldDB" id="A0A7K1SU38"/>
<evidence type="ECO:0000313" key="2">
    <source>
        <dbReference type="EMBL" id="MVN20831.1"/>
    </source>
</evidence>
<feature type="compositionally biased region" description="Basic and acidic residues" evidence="1">
    <location>
        <begin position="80"/>
        <end position="95"/>
    </location>
</feature>
<keyword evidence="3" id="KW-1185">Reference proteome</keyword>
<evidence type="ECO:0000313" key="3">
    <source>
        <dbReference type="Proteomes" id="UP000462014"/>
    </source>
</evidence>
<accession>A0A7K1SU38</accession>
<feature type="compositionally biased region" description="Basic and acidic residues" evidence="1">
    <location>
        <begin position="123"/>
        <end position="136"/>
    </location>
</feature>
<protein>
    <recommendedName>
        <fullName evidence="4">Histone H1/5</fullName>
    </recommendedName>
</protein>
<name>A0A7K1SU38_9SPHI</name>
<reference evidence="2 3" key="1">
    <citation type="submission" date="2019-12" db="EMBL/GenBank/DDBJ databases">
        <title>Mucilaginibacter sp. HMF7410 genome sequencing and assembly.</title>
        <authorList>
            <person name="Kang H."/>
            <person name="Cha I."/>
            <person name="Kim H."/>
            <person name="Joh K."/>
        </authorList>
    </citation>
    <scope>NUCLEOTIDE SEQUENCE [LARGE SCALE GENOMIC DNA]</scope>
    <source>
        <strain evidence="2 3">HMF7410</strain>
    </source>
</reference>
<feature type="compositionally biased region" description="Low complexity" evidence="1">
    <location>
        <begin position="185"/>
        <end position="197"/>
    </location>
</feature>
<dbReference type="EMBL" id="WPIK01000004">
    <property type="protein sequence ID" value="MVN20831.1"/>
    <property type="molecule type" value="Genomic_DNA"/>
</dbReference>
<sequence length="210" mass="22270">MKKKGKSKVKNKDLEKDITSKFMDVVHGLGHDAEKLKKEIAKAGKAVSKKITSSLQAAKTKAEQTTDKPEKKAGKKVKPAKTEVAKADSKAEKVLSKASKAAGDKTKQVSGLSVAKPALPAIDKTETPVVKKEVVKEAPAPVAPAKKRAPRRSKEEMEASKPTEKTPVKEASTTSAKRKRASRKPAPAVTAAQPATEAADRETAASTLTD</sequence>
<dbReference type="Proteomes" id="UP000462014">
    <property type="component" value="Unassembled WGS sequence"/>
</dbReference>
<feature type="compositionally biased region" description="Basic and acidic residues" evidence="1">
    <location>
        <begin position="152"/>
        <end position="168"/>
    </location>
</feature>
<comment type="caution">
    <text evidence="2">The sequence shown here is derived from an EMBL/GenBank/DDBJ whole genome shotgun (WGS) entry which is preliminary data.</text>
</comment>
<feature type="region of interest" description="Disordered" evidence="1">
    <location>
        <begin position="52"/>
        <end position="210"/>
    </location>
</feature>